<protein>
    <submittedName>
        <fullName evidence="2">Uncharacterized protein</fullName>
    </submittedName>
</protein>
<feature type="compositionally biased region" description="Acidic residues" evidence="1">
    <location>
        <begin position="601"/>
        <end position="614"/>
    </location>
</feature>
<feature type="region of interest" description="Disordered" evidence="1">
    <location>
        <begin position="1"/>
        <end position="33"/>
    </location>
</feature>
<feature type="region of interest" description="Disordered" evidence="1">
    <location>
        <begin position="572"/>
        <end position="624"/>
    </location>
</feature>
<dbReference type="EMBL" id="MU858047">
    <property type="protein sequence ID" value="KAK4219776.1"/>
    <property type="molecule type" value="Genomic_DNA"/>
</dbReference>
<evidence type="ECO:0000313" key="2">
    <source>
        <dbReference type="EMBL" id="KAK4219776.1"/>
    </source>
</evidence>
<reference evidence="2" key="1">
    <citation type="journal article" date="2023" name="Mol. Phylogenet. Evol.">
        <title>Genome-scale phylogeny and comparative genomics of the fungal order Sordariales.</title>
        <authorList>
            <person name="Hensen N."/>
            <person name="Bonometti L."/>
            <person name="Westerberg I."/>
            <person name="Brannstrom I.O."/>
            <person name="Guillou S."/>
            <person name="Cros-Aarteil S."/>
            <person name="Calhoun S."/>
            <person name="Haridas S."/>
            <person name="Kuo A."/>
            <person name="Mondo S."/>
            <person name="Pangilinan J."/>
            <person name="Riley R."/>
            <person name="LaButti K."/>
            <person name="Andreopoulos B."/>
            <person name="Lipzen A."/>
            <person name="Chen C."/>
            <person name="Yan M."/>
            <person name="Daum C."/>
            <person name="Ng V."/>
            <person name="Clum A."/>
            <person name="Steindorff A."/>
            <person name="Ohm R.A."/>
            <person name="Martin F."/>
            <person name="Silar P."/>
            <person name="Natvig D.O."/>
            <person name="Lalanne C."/>
            <person name="Gautier V."/>
            <person name="Ament-Velasquez S.L."/>
            <person name="Kruys A."/>
            <person name="Hutchinson M.I."/>
            <person name="Powell A.J."/>
            <person name="Barry K."/>
            <person name="Miller A.N."/>
            <person name="Grigoriev I.V."/>
            <person name="Debuchy R."/>
            <person name="Gladieux P."/>
            <person name="Hiltunen Thoren M."/>
            <person name="Johannesson H."/>
        </authorList>
    </citation>
    <scope>NUCLEOTIDE SEQUENCE</scope>
    <source>
        <strain evidence="2">PSN293</strain>
    </source>
</reference>
<gene>
    <name evidence="2" type="ORF">QBC37DRAFT_409743</name>
</gene>
<feature type="region of interest" description="Disordered" evidence="1">
    <location>
        <begin position="286"/>
        <end position="409"/>
    </location>
</feature>
<sequence>MGVMSDFVVKDDNPPPRYPPYPTEPRIDDDDGATLYKDDDSYISDTESILSSTASSIFHGPPATKRRQAIPALLAKTDPRKPVFECWKVSLVPEKRDVLGGTRVLGVDIKEWDRYKSKVDRSGVVRSQPELAEMYQAAIASHEAKRKRSWPARVVRGKPVSYEEDLERRCHSLPAEIQDKINDLLLQRGNASSTCYRQRTWTVVYMEERYVHRFTRTQGAKVTRHKIRFWKNPKSQQSTEYHIVIRGAETGVAEGQVGYTTPMLATDPWHEFDLREIEFRLREREQTRRHARDGMRRARSISRPRNRYRRFESPLPRERRQPFRSPSCDSYTSEDSYSWRRGGRDDYAPREPEFRSRPRVFNPIPVSNRPAPMHFPPAPTPPQSFTPPPGVSRFRAAPRSPPPPPPPDWYMAPATEDNPFLSSRPPNPFHSPGVCPPYSTSNAFQAPLPPPTELPVSSLGNDWPGVACYPPSSLLPFPGPPKLKSLCAACKSTPACGHFPGPYCARVTRPGIFPNTAEEHPECGACRVNLPRRPQEVFGAGAPTAYTFTNCGNAPQPWSRRPPPSMWEYFDGDEDNATVLDEDDDDASEHGSHVNATTGDMNEDDEDTQVEELVEAPNNEVKEA</sequence>
<reference evidence="2" key="2">
    <citation type="submission" date="2023-05" db="EMBL/GenBank/DDBJ databases">
        <authorList>
            <consortium name="Lawrence Berkeley National Laboratory"/>
            <person name="Steindorff A."/>
            <person name="Hensen N."/>
            <person name="Bonometti L."/>
            <person name="Westerberg I."/>
            <person name="Brannstrom I.O."/>
            <person name="Guillou S."/>
            <person name="Cros-Aarteil S."/>
            <person name="Calhoun S."/>
            <person name="Haridas S."/>
            <person name="Kuo A."/>
            <person name="Mondo S."/>
            <person name="Pangilinan J."/>
            <person name="Riley R."/>
            <person name="Labutti K."/>
            <person name="Andreopoulos B."/>
            <person name="Lipzen A."/>
            <person name="Chen C."/>
            <person name="Yanf M."/>
            <person name="Daum C."/>
            <person name="Ng V."/>
            <person name="Clum A."/>
            <person name="Ohm R."/>
            <person name="Martin F."/>
            <person name="Silar P."/>
            <person name="Natvig D."/>
            <person name="Lalanne C."/>
            <person name="Gautier V."/>
            <person name="Ament-Velasquez S.L."/>
            <person name="Kruys A."/>
            <person name="Hutchinson M.I."/>
            <person name="Powell A.J."/>
            <person name="Barry K."/>
            <person name="Miller A.N."/>
            <person name="Grigoriev I.V."/>
            <person name="Debuchy R."/>
            <person name="Gladieux P."/>
            <person name="Thoren M.H."/>
            <person name="Johannesson H."/>
        </authorList>
    </citation>
    <scope>NUCLEOTIDE SEQUENCE</scope>
    <source>
        <strain evidence="2">PSN293</strain>
    </source>
</reference>
<organism evidence="2 3">
    <name type="scientific">Rhypophila decipiens</name>
    <dbReference type="NCBI Taxonomy" id="261697"/>
    <lineage>
        <taxon>Eukaryota</taxon>
        <taxon>Fungi</taxon>
        <taxon>Dikarya</taxon>
        <taxon>Ascomycota</taxon>
        <taxon>Pezizomycotina</taxon>
        <taxon>Sordariomycetes</taxon>
        <taxon>Sordariomycetidae</taxon>
        <taxon>Sordariales</taxon>
        <taxon>Naviculisporaceae</taxon>
        <taxon>Rhypophila</taxon>
    </lineage>
</organism>
<feature type="compositionally biased region" description="Polar residues" evidence="1">
    <location>
        <begin position="327"/>
        <end position="336"/>
    </location>
</feature>
<name>A0AAN6YJA7_9PEZI</name>
<feature type="compositionally biased region" description="Basic and acidic residues" evidence="1">
    <location>
        <begin position="342"/>
        <end position="356"/>
    </location>
</feature>
<feature type="compositionally biased region" description="Basic residues" evidence="1">
    <location>
        <begin position="297"/>
        <end position="308"/>
    </location>
</feature>
<feature type="compositionally biased region" description="Basic and acidic residues" evidence="1">
    <location>
        <begin position="286"/>
        <end position="296"/>
    </location>
</feature>
<keyword evidence="3" id="KW-1185">Reference proteome</keyword>
<dbReference type="Proteomes" id="UP001301769">
    <property type="component" value="Unassembled WGS sequence"/>
</dbReference>
<evidence type="ECO:0000256" key="1">
    <source>
        <dbReference type="SAM" id="MobiDB-lite"/>
    </source>
</evidence>
<feature type="compositionally biased region" description="Pro residues" evidence="1">
    <location>
        <begin position="399"/>
        <end position="408"/>
    </location>
</feature>
<accession>A0AAN6YJA7</accession>
<feature type="compositionally biased region" description="Basic and acidic residues" evidence="1">
    <location>
        <begin position="309"/>
        <end position="321"/>
    </location>
</feature>
<dbReference type="AlphaFoldDB" id="A0AAN6YJA7"/>
<proteinExistence type="predicted"/>
<comment type="caution">
    <text evidence="2">The sequence shown here is derived from an EMBL/GenBank/DDBJ whole genome shotgun (WGS) entry which is preliminary data.</text>
</comment>
<evidence type="ECO:0000313" key="3">
    <source>
        <dbReference type="Proteomes" id="UP001301769"/>
    </source>
</evidence>
<feature type="compositionally biased region" description="Acidic residues" evidence="1">
    <location>
        <begin position="572"/>
        <end position="587"/>
    </location>
</feature>
<feature type="compositionally biased region" description="Pro residues" evidence="1">
    <location>
        <begin position="373"/>
        <end position="390"/>
    </location>
</feature>